<dbReference type="EMBL" id="CACRXK020009073">
    <property type="protein sequence ID" value="CAB4016329.1"/>
    <property type="molecule type" value="Genomic_DNA"/>
</dbReference>
<proteinExistence type="predicted"/>
<dbReference type="InterPro" id="IPR043502">
    <property type="entry name" value="DNA/RNA_pol_sf"/>
</dbReference>
<dbReference type="PROSITE" id="PS50878">
    <property type="entry name" value="RT_POL"/>
    <property type="match status" value="1"/>
</dbReference>
<reference evidence="1" key="1">
    <citation type="submission" date="2020-04" db="EMBL/GenBank/DDBJ databases">
        <authorList>
            <person name="Alioto T."/>
            <person name="Alioto T."/>
            <person name="Gomez Garrido J."/>
        </authorList>
    </citation>
    <scope>NUCLEOTIDE SEQUENCE</scope>
    <source>
        <strain evidence="1">A484AB</strain>
    </source>
</reference>
<dbReference type="AlphaFoldDB" id="A0A6S7IH88"/>
<dbReference type="Pfam" id="PF00078">
    <property type="entry name" value="RVT_1"/>
    <property type="match status" value="1"/>
</dbReference>
<evidence type="ECO:0000313" key="2">
    <source>
        <dbReference type="Proteomes" id="UP001152795"/>
    </source>
</evidence>
<gene>
    <name evidence="1" type="ORF">PACLA_8A005797</name>
</gene>
<dbReference type="Gene3D" id="3.10.10.10">
    <property type="entry name" value="HIV Type 1 Reverse Transcriptase, subunit A, domain 1"/>
    <property type="match status" value="1"/>
</dbReference>
<dbReference type="CDD" id="cd01647">
    <property type="entry name" value="RT_LTR"/>
    <property type="match status" value="1"/>
</dbReference>
<organism evidence="1 2">
    <name type="scientific">Paramuricea clavata</name>
    <name type="common">Red gorgonian</name>
    <name type="synonym">Violescent sea-whip</name>
    <dbReference type="NCBI Taxonomy" id="317549"/>
    <lineage>
        <taxon>Eukaryota</taxon>
        <taxon>Metazoa</taxon>
        <taxon>Cnidaria</taxon>
        <taxon>Anthozoa</taxon>
        <taxon>Octocorallia</taxon>
        <taxon>Malacalcyonacea</taxon>
        <taxon>Plexauridae</taxon>
        <taxon>Paramuricea</taxon>
    </lineage>
</organism>
<dbReference type="InterPro" id="IPR051320">
    <property type="entry name" value="Viral_Replic_Matur_Polypro"/>
</dbReference>
<dbReference type="Gene3D" id="3.30.70.270">
    <property type="match status" value="2"/>
</dbReference>
<dbReference type="InterPro" id="IPR043128">
    <property type="entry name" value="Rev_trsase/Diguanyl_cyclase"/>
</dbReference>
<protein>
    <submittedName>
        <fullName evidence="1">Uncharacterized protein</fullName>
    </submittedName>
</protein>
<dbReference type="Proteomes" id="UP001152795">
    <property type="component" value="Unassembled WGS sequence"/>
</dbReference>
<dbReference type="InterPro" id="IPR000477">
    <property type="entry name" value="RT_dom"/>
</dbReference>
<evidence type="ECO:0000313" key="1">
    <source>
        <dbReference type="EMBL" id="CAB4016329.1"/>
    </source>
</evidence>
<sequence length="209" mass="23941">MEESDKEKTAFTAGEGLWQFIAMPFGLSNAPATFQRFMERVLQELPWTVCLIYLDDVIMHERTLANQFSNLRTVFQRLREAGLKLNPKKCHLFQRTVRYLGHIVSGSGIAVDPGKTDARSLSGQNQRTRQKLEVFSDYVRIIEDSFLISQTLPDLYLYRLTEKNCEFASTEECQRSFEKLKQLLTSTPILACPNLDGEFCLDTDASDLL</sequence>
<name>A0A6S7IH88_PARCT</name>
<dbReference type="Pfam" id="PF17919">
    <property type="entry name" value="RT_RNaseH_2"/>
    <property type="match status" value="1"/>
</dbReference>
<keyword evidence="2" id="KW-1185">Reference proteome</keyword>
<dbReference type="SUPFAM" id="SSF56672">
    <property type="entry name" value="DNA/RNA polymerases"/>
    <property type="match status" value="1"/>
</dbReference>
<dbReference type="InterPro" id="IPR041577">
    <property type="entry name" value="RT_RNaseH_2"/>
</dbReference>
<dbReference type="PANTHER" id="PTHR33064:SF37">
    <property type="entry name" value="RIBONUCLEASE H"/>
    <property type="match status" value="1"/>
</dbReference>
<dbReference type="OrthoDB" id="8052391at2759"/>
<comment type="caution">
    <text evidence="1">The sequence shown here is derived from an EMBL/GenBank/DDBJ whole genome shotgun (WGS) entry which is preliminary data.</text>
</comment>
<dbReference type="FunFam" id="3.30.70.270:FF:000003">
    <property type="entry name" value="Transposon Ty3-G Gag-Pol polyprotein"/>
    <property type="match status" value="1"/>
</dbReference>
<accession>A0A6S7IH88</accession>
<dbReference type="PANTHER" id="PTHR33064">
    <property type="entry name" value="POL PROTEIN"/>
    <property type="match status" value="1"/>
</dbReference>